<sequence length="116" mass="12556">MRLLRGDEQPRVDRDLIDLARKAGSGCCAGCEASSKLQCCSGEACDAMLGERLHDILTLHPPLRPAGWVISSARASMATAGGLPADLARRRTASRGYCITSWYRCRLRAYAAVSLM</sequence>
<dbReference type="EMBL" id="BSXW01001158">
    <property type="protein sequence ID" value="GMF34157.1"/>
    <property type="molecule type" value="Genomic_DNA"/>
</dbReference>
<protein>
    <submittedName>
        <fullName evidence="1">Unnamed protein product</fullName>
    </submittedName>
</protein>
<name>A0A9W7CLY1_9STRA</name>
<keyword evidence="2" id="KW-1185">Reference proteome</keyword>
<comment type="caution">
    <text evidence="1">The sequence shown here is derived from an EMBL/GenBank/DDBJ whole genome shotgun (WGS) entry which is preliminary data.</text>
</comment>
<reference evidence="1" key="1">
    <citation type="submission" date="2023-04" db="EMBL/GenBank/DDBJ databases">
        <title>Phytophthora lilii NBRC 32176.</title>
        <authorList>
            <person name="Ichikawa N."/>
            <person name="Sato H."/>
            <person name="Tonouchi N."/>
        </authorList>
    </citation>
    <scope>NUCLEOTIDE SEQUENCE</scope>
    <source>
        <strain evidence="1">NBRC 32176</strain>
    </source>
</reference>
<proteinExistence type="predicted"/>
<dbReference type="AlphaFoldDB" id="A0A9W7CLY1"/>
<evidence type="ECO:0000313" key="2">
    <source>
        <dbReference type="Proteomes" id="UP001165083"/>
    </source>
</evidence>
<dbReference type="Proteomes" id="UP001165083">
    <property type="component" value="Unassembled WGS sequence"/>
</dbReference>
<accession>A0A9W7CLY1</accession>
<gene>
    <name evidence="1" type="ORF">Plil01_001455600</name>
</gene>
<organism evidence="1 2">
    <name type="scientific">Phytophthora lilii</name>
    <dbReference type="NCBI Taxonomy" id="2077276"/>
    <lineage>
        <taxon>Eukaryota</taxon>
        <taxon>Sar</taxon>
        <taxon>Stramenopiles</taxon>
        <taxon>Oomycota</taxon>
        <taxon>Peronosporomycetes</taxon>
        <taxon>Peronosporales</taxon>
        <taxon>Peronosporaceae</taxon>
        <taxon>Phytophthora</taxon>
    </lineage>
</organism>
<evidence type="ECO:0000313" key="1">
    <source>
        <dbReference type="EMBL" id="GMF34157.1"/>
    </source>
</evidence>